<feature type="compositionally biased region" description="Polar residues" evidence="9">
    <location>
        <begin position="446"/>
        <end position="465"/>
    </location>
</feature>
<dbReference type="InterPro" id="IPR001331">
    <property type="entry name" value="GDS_CDC24_CS"/>
</dbReference>
<evidence type="ECO:0000259" key="12">
    <source>
        <dbReference type="PROSITE" id="PS50178"/>
    </source>
</evidence>
<keyword evidence="6" id="KW-0862">Zinc</keyword>
<evidence type="ECO:0000256" key="3">
    <source>
        <dbReference type="ARBA" id="ARBA00022658"/>
    </source>
</evidence>
<keyword evidence="4" id="KW-0479">Metal-binding</keyword>
<dbReference type="SMART" id="SM00064">
    <property type="entry name" value="FYVE"/>
    <property type="match status" value="1"/>
</dbReference>
<dbReference type="PANTHER" id="PTHR12673:SF263">
    <property type="entry name" value="PLECKSTRIN DOMAIN-CONTAINING PROTEIN"/>
    <property type="match status" value="1"/>
</dbReference>
<dbReference type="InterPro" id="IPR017455">
    <property type="entry name" value="Znf_FYVE-rel"/>
</dbReference>
<evidence type="ECO:0000259" key="11">
    <source>
        <dbReference type="PROSITE" id="PS50010"/>
    </source>
</evidence>
<dbReference type="VEuPathDB" id="AmoebaDB:EIN_002530"/>
<feature type="non-terminal residue" evidence="13">
    <location>
        <position position="1"/>
    </location>
</feature>
<keyword evidence="7" id="KW-0206">Cytoskeleton</keyword>
<sequence>KKPKICPPEDLSTVFLGFDDVFRINEKLLQDLSNLMNHVNHKSLDADLGEALSEFVPLLSSYKMYVGHSETQFAVLDKLEAKKQFKELLVALQSKITVGHALNLRAYLITPVQRLPRYKLLLEDLINHTPEDHLDLKRLKKALEKVKEINVNINKSVDVTSRQVKLVELAKKLKIVDLVQADRYYVRDDEMIFISNRGKEKRHFFLFNDRLVVTKYADFKIKFDEKLCRVNIEDDSDQSFNVYSAMLSFEVLCTSEEQKREWVNKVVELIAKFDTSLSRKKEKIEYAPLWLPSDIEKCQICGKSFNFMNRKQFCIHCGLCVCNGCYKGRFVFNGVNKRGCDRCMKKALTMNKIVVDDEVCRRKSIVMKSNKEDNIILRLDGVDLQRIRSNANARKKLPAFEKKNENVKKNETEKSVQCEEDENLNQLQNSVEKDEKEGLKEKTVDTSKQLIVSETLPTESQNTNIEKVEKS</sequence>
<dbReference type="PROSITE" id="PS00741">
    <property type="entry name" value="DH_1"/>
    <property type="match status" value="1"/>
</dbReference>
<dbReference type="InterPro" id="IPR001849">
    <property type="entry name" value="PH_domain"/>
</dbReference>
<evidence type="ECO:0000313" key="13">
    <source>
        <dbReference type="EMBL" id="ELP84918.1"/>
    </source>
</evidence>
<dbReference type="Pfam" id="PF00621">
    <property type="entry name" value="RhoGEF"/>
    <property type="match status" value="1"/>
</dbReference>
<proteinExistence type="predicted"/>
<dbReference type="Pfam" id="PF01363">
    <property type="entry name" value="FYVE"/>
    <property type="match status" value="1"/>
</dbReference>
<comment type="subcellular location">
    <subcellularLocation>
        <location evidence="1">Cytoplasm</location>
        <location evidence="1">Cytoskeleton</location>
    </subcellularLocation>
</comment>
<feature type="domain" description="FYVE-type" evidence="12">
    <location>
        <begin position="292"/>
        <end position="348"/>
    </location>
</feature>
<evidence type="ECO:0000256" key="5">
    <source>
        <dbReference type="ARBA" id="ARBA00022771"/>
    </source>
</evidence>
<dbReference type="RefSeq" id="XP_004184264.1">
    <property type="nucleotide sequence ID" value="XM_004184216.1"/>
</dbReference>
<dbReference type="Gene3D" id="2.30.29.30">
    <property type="entry name" value="Pleckstrin-homology domain (PH domain)/Phosphotyrosine-binding domain (PTB)"/>
    <property type="match status" value="1"/>
</dbReference>
<evidence type="ECO:0000256" key="8">
    <source>
        <dbReference type="PROSITE-ProRule" id="PRU00091"/>
    </source>
</evidence>
<protein>
    <submittedName>
        <fullName evidence="13">Rhogef domain containing protein</fullName>
    </submittedName>
</protein>
<keyword evidence="2" id="KW-0963">Cytoplasm</keyword>
<dbReference type="InterPro" id="IPR013083">
    <property type="entry name" value="Znf_RING/FYVE/PHD"/>
</dbReference>
<dbReference type="InterPro" id="IPR000306">
    <property type="entry name" value="Znf_FYVE"/>
</dbReference>
<reference evidence="13 14" key="1">
    <citation type="submission" date="2012-10" db="EMBL/GenBank/DDBJ databases">
        <authorList>
            <person name="Zafar N."/>
            <person name="Inman J."/>
            <person name="Hall N."/>
            <person name="Lorenzi H."/>
            <person name="Caler E."/>
        </authorList>
    </citation>
    <scope>NUCLEOTIDE SEQUENCE [LARGE SCALE GENOMIC DNA]</scope>
    <source>
        <strain evidence="13 14">IP1</strain>
    </source>
</reference>
<dbReference type="SMART" id="SM00233">
    <property type="entry name" value="PH"/>
    <property type="match status" value="1"/>
</dbReference>
<dbReference type="GeneID" id="14883897"/>
<evidence type="ECO:0000256" key="1">
    <source>
        <dbReference type="ARBA" id="ARBA00004245"/>
    </source>
</evidence>
<dbReference type="GO" id="GO:0005085">
    <property type="term" value="F:guanyl-nucleotide exchange factor activity"/>
    <property type="evidence" value="ECO:0007669"/>
    <property type="project" value="UniProtKB-KW"/>
</dbReference>
<dbReference type="OMA" id="SEERFLM"/>
<dbReference type="Gene3D" id="1.20.900.10">
    <property type="entry name" value="Dbl homology (DH) domain"/>
    <property type="match status" value="1"/>
</dbReference>
<dbReference type="Proteomes" id="UP000014680">
    <property type="component" value="Unassembled WGS sequence"/>
</dbReference>
<keyword evidence="3" id="KW-0344">Guanine-nucleotide releasing factor</keyword>
<dbReference type="GO" id="GO:0005856">
    <property type="term" value="C:cytoskeleton"/>
    <property type="evidence" value="ECO:0007669"/>
    <property type="project" value="UniProtKB-SubCell"/>
</dbReference>
<keyword evidence="5 8" id="KW-0863">Zinc-finger</keyword>
<evidence type="ECO:0000256" key="9">
    <source>
        <dbReference type="SAM" id="MobiDB-lite"/>
    </source>
</evidence>
<evidence type="ECO:0000256" key="7">
    <source>
        <dbReference type="ARBA" id="ARBA00023212"/>
    </source>
</evidence>
<dbReference type="InterPro" id="IPR051092">
    <property type="entry name" value="FYVE_RhoGEF_PH"/>
</dbReference>
<dbReference type="SUPFAM" id="SSF57903">
    <property type="entry name" value="FYVE/PHD zinc finger"/>
    <property type="match status" value="1"/>
</dbReference>
<dbReference type="OrthoDB" id="660555at2759"/>
<dbReference type="SMART" id="SM00325">
    <property type="entry name" value="RhoGEF"/>
    <property type="match status" value="1"/>
</dbReference>
<evidence type="ECO:0000256" key="6">
    <source>
        <dbReference type="ARBA" id="ARBA00022833"/>
    </source>
</evidence>
<dbReference type="Gene3D" id="3.30.40.10">
    <property type="entry name" value="Zinc/RING finger domain, C3HC4 (zinc finger)"/>
    <property type="match status" value="1"/>
</dbReference>
<feature type="compositionally biased region" description="Basic and acidic residues" evidence="9">
    <location>
        <begin position="431"/>
        <end position="445"/>
    </location>
</feature>
<evidence type="ECO:0000259" key="10">
    <source>
        <dbReference type="PROSITE" id="PS50003"/>
    </source>
</evidence>
<feature type="domain" description="DH" evidence="11">
    <location>
        <begin position="1"/>
        <end position="156"/>
    </location>
</feature>
<feature type="region of interest" description="Disordered" evidence="9">
    <location>
        <begin position="403"/>
        <end position="471"/>
    </location>
</feature>
<dbReference type="AlphaFoldDB" id="A0A0A1TW80"/>
<evidence type="ECO:0000256" key="4">
    <source>
        <dbReference type="ARBA" id="ARBA00022723"/>
    </source>
</evidence>
<dbReference type="EMBL" id="KB207104">
    <property type="protein sequence ID" value="ELP84918.1"/>
    <property type="molecule type" value="Genomic_DNA"/>
</dbReference>
<dbReference type="PROSITE" id="PS50010">
    <property type="entry name" value="DH_2"/>
    <property type="match status" value="1"/>
</dbReference>
<dbReference type="GO" id="GO:0005737">
    <property type="term" value="C:cytoplasm"/>
    <property type="evidence" value="ECO:0007669"/>
    <property type="project" value="TreeGrafter"/>
</dbReference>
<organism evidence="13 14">
    <name type="scientific">Entamoeba invadens IP1</name>
    <dbReference type="NCBI Taxonomy" id="370355"/>
    <lineage>
        <taxon>Eukaryota</taxon>
        <taxon>Amoebozoa</taxon>
        <taxon>Evosea</taxon>
        <taxon>Archamoebae</taxon>
        <taxon>Mastigamoebida</taxon>
        <taxon>Entamoebidae</taxon>
        <taxon>Entamoeba</taxon>
    </lineage>
</organism>
<dbReference type="InterPro" id="IPR011993">
    <property type="entry name" value="PH-like_dom_sf"/>
</dbReference>
<name>A0A0A1TW80_ENTIV</name>
<dbReference type="SUPFAM" id="SSF48065">
    <property type="entry name" value="DBL homology domain (DH-domain)"/>
    <property type="match status" value="1"/>
</dbReference>
<dbReference type="InterPro" id="IPR000219">
    <property type="entry name" value="DH_dom"/>
</dbReference>
<dbReference type="SUPFAM" id="SSF50729">
    <property type="entry name" value="PH domain-like"/>
    <property type="match status" value="1"/>
</dbReference>
<dbReference type="PROSITE" id="PS50178">
    <property type="entry name" value="ZF_FYVE"/>
    <property type="match status" value="1"/>
</dbReference>
<accession>A0A0A1TW80</accession>
<evidence type="ECO:0000256" key="2">
    <source>
        <dbReference type="ARBA" id="ARBA00022490"/>
    </source>
</evidence>
<keyword evidence="14" id="KW-1185">Reference proteome</keyword>
<dbReference type="PANTHER" id="PTHR12673">
    <property type="entry name" value="FACIOGENITAL DYSPLASIA PROTEIN"/>
    <property type="match status" value="1"/>
</dbReference>
<dbReference type="KEGG" id="eiv:EIN_002530"/>
<dbReference type="InterPro" id="IPR011011">
    <property type="entry name" value="Znf_FYVE_PHD"/>
</dbReference>
<dbReference type="PROSITE" id="PS50003">
    <property type="entry name" value="PH_DOMAIN"/>
    <property type="match status" value="1"/>
</dbReference>
<dbReference type="InterPro" id="IPR035899">
    <property type="entry name" value="DBL_dom_sf"/>
</dbReference>
<gene>
    <name evidence="13" type="ORF">EIN_002530</name>
</gene>
<dbReference type="CDD" id="cd00065">
    <property type="entry name" value="FYVE_like_SF"/>
    <property type="match status" value="1"/>
</dbReference>
<feature type="domain" description="PH" evidence="10">
    <location>
        <begin position="177"/>
        <end position="271"/>
    </location>
</feature>
<dbReference type="GO" id="GO:0035556">
    <property type="term" value="P:intracellular signal transduction"/>
    <property type="evidence" value="ECO:0007669"/>
    <property type="project" value="InterPro"/>
</dbReference>
<feature type="compositionally biased region" description="Basic and acidic residues" evidence="9">
    <location>
        <begin position="403"/>
        <end position="417"/>
    </location>
</feature>
<dbReference type="GO" id="GO:0008270">
    <property type="term" value="F:zinc ion binding"/>
    <property type="evidence" value="ECO:0007669"/>
    <property type="project" value="UniProtKB-KW"/>
</dbReference>
<evidence type="ECO:0000313" key="14">
    <source>
        <dbReference type="Proteomes" id="UP000014680"/>
    </source>
</evidence>